<feature type="compositionally biased region" description="Polar residues" evidence="11">
    <location>
        <begin position="113"/>
        <end position="128"/>
    </location>
</feature>
<comment type="subcellular location">
    <subcellularLocation>
        <location evidence="9">Cell membrane</location>
        <topology evidence="9">Single-pass membrane protein</topology>
    </subcellularLocation>
    <subcellularLocation>
        <location evidence="1">Membrane</location>
        <topology evidence="1">Single-pass membrane protein</topology>
    </subcellularLocation>
</comment>
<dbReference type="PRINTS" id="PR01506">
    <property type="entry name" value="TATBPROTEIN"/>
</dbReference>
<evidence type="ECO:0000256" key="4">
    <source>
        <dbReference type="ARBA" id="ARBA00022692"/>
    </source>
</evidence>
<evidence type="ECO:0000256" key="6">
    <source>
        <dbReference type="ARBA" id="ARBA00022989"/>
    </source>
</evidence>
<keyword evidence="13" id="KW-1185">Reference proteome</keyword>
<comment type="caution">
    <text evidence="12">The sequence shown here is derived from an EMBL/GenBank/DDBJ whole genome shotgun (WGS) entry which is preliminary data.</text>
</comment>
<dbReference type="RefSeq" id="WP_189586055.1">
    <property type="nucleotide sequence ID" value="NZ_BMZR01000005.1"/>
</dbReference>
<dbReference type="NCBIfam" id="TIGR01410">
    <property type="entry name" value="tatB"/>
    <property type="match status" value="1"/>
</dbReference>
<dbReference type="Pfam" id="PF02416">
    <property type="entry name" value="TatA_B_E"/>
    <property type="match status" value="1"/>
</dbReference>
<evidence type="ECO:0000313" key="12">
    <source>
        <dbReference type="EMBL" id="GHD36028.1"/>
    </source>
</evidence>
<evidence type="ECO:0000256" key="5">
    <source>
        <dbReference type="ARBA" id="ARBA00022927"/>
    </source>
</evidence>
<evidence type="ECO:0000256" key="3">
    <source>
        <dbReference type="ARBA" id="ARBA00022475"/>
    </source>
</evidence>
<evidence type="ECO:0000256" key="8">
    <source>
        <dbReference type="ARBA" id="ARBA00023136"/>
    </source>
</evidence>
<keyword evidence="2 9" id="KW-0813">Transport</keyword>
<sequence>MFDIGFSELLLFGVIALIVLGPEKLPQAARTAGQWYAKIRRTVSTLQSEIEAELDLAETRQQMQKELAKIRETEAEMRREMAEMRGSMQEFESSQNQTLKATHDLDADHRNNKTSNNQQDSSDQKNTPPVTPKAFDYAYEQDEKSADSEQLLKHGTDDETSKTASSDNIQQITQPTAQIITTKPWENMWFRLGAYDKARRLPQPPYLPNYKADRLLNSHLDPSLKTQASVNKQETD</sequence>
<protein>
    <recommendedName>
        <fullName evidence="9">Sec-independent protein translocase protein TatB</fullName>
    </recommendedName>
</protein>
<evidence type="ECO:0000256" key="11">
    <source>
        <dbReference type="SAM" id="MobiDB-lite"/>
    </source>
</evidence>
<proteinExistence type="inferred from homology"/>
<dbReference type="EMBL" id="BMZR01000005">
    <property type="protein sequence ID" value="GHD36028.1"/>
    <property type="molecule type" value="Genomic_DNA"/>
</dbReference>
<gene>
    <name evidence="9" type="primary">tatB</name>
    <name evidence="12" type="ORF">GCM10016272_22770</name>
</gene>
<keyword evidence="10" id="KW-0175">Coiled coil</keyword>
<reference evidence="13" key="1">
    <citation type="journal article" date="2019" name="Int. J. Syst. Evol. Microbiol.">
        <title>The Global Catalogue of Microorganisms (GCM) 10K type strain sequencing project: providing services to taxonomists for standard genome sequencing and annotation.</title>
        <authorList>
            <consortium name="The Broad Institute Genomics Platform"/>
            <consortium name="The Broad Institute Genome Sequencing Center for Infectious Disease"/>
            <person name="Wu L."/>
            <person name="Ma J."/>
        </authorList>
    </citation>
    <scope>NUCLEOTIDE SEQUENCE [LARGE SCALE GENOMIC DNA]</scope>
    <source>
        <strain evidence="13">KCTC 42280</strain>
    </source>
</reference>
<organism evidence="12 13">
    <name type="scientific">Psychrobacter glaciei</name>
    <dbReference type="NCBI Taxonomy" id="619771"/>
    <lineage>
        <taxon>Bacteria</taxon>
        <taxon>Pseudomonadati</taxon>
        <taxon>Pseudomonadota</taxon>
        <taxon>Gammaproteobacteria</taxon>
        <taxon>Moraxellales</taxon>
        <taxon>Moraxellaceae</taxon>
        <taxon>Psychrobacter</taxon>
    </lineage>
</organism>
<keyword evidence="5 9" id="KW-0653">Protein transport</keyword>
<comment type="similarity">
    <text evidence="9">Belongs to the TatB family.</text>
</comment>
<accession>A0ABQ3GST1</accession>
<keyword evidence="6 9" id="KW-1133">Transmembrane helix</keyword>
<keyword evidence="3 9" id="KW-1003">Cell membrane</keyword>
<keyword evidence="7 9" id="KW-0811">Translocation</keyword>
<evidence type="ECO:0000256" key="1">
    <source>
        <dbReference type="ARBA" id="ARBA00004167"/>
    </source>
</evidence>
<evidence type="ECO:0000256" key="7">
    <source>
        <dbReference type="ARBA" id="ARBA00023010"/>
    </source>
</evidence>
<keyword evidence="8 9" id="KW-0472">Membrane</keyword>
<evidence type="ECO:0000313" key="13">
    <source>
        <dbReference type="Proteomes" id="UP000610203"/>
    </source>
</evidence>
<feature type="coiled-coil region" evidence="10">
    <location>
        <begin position="56"/>
        <end position="90"/>
    </location>
</feature>
<name>A0ABQ3GST1_9GAMM</name>
<feature type="region of interest" description="Disordered" evidence="11">
    <location>
        <begin position="106"/>
        <end position="133"/>
    </location>
</feature>
<dbReference type="InterPro" id="IPR003369">
    <property type="entry name" value="TatA/B/E"/>
</dbReference>
<dbReference type="Proteomes" id="UP000610203">
    <property type="component" value="Unassembled WGS sequence"/>
</dbReference>
<dbReference type="PANTHER" id="PTHR33162:SF1">
    <property type="entry name" value="SEC-INDEPENDENT PROTEIN TRANSLOCASE PROTEIN TATA, CHLOROPLASTIC"/>
    <property type="match status" value="1"/>
</dbReference>
<comment type="function">
    <text evidence="9">Part of the twin-arginine translocation (Tat) system that transports large folded proteins containing a characteristic twin-arginine motif in their signal peptide across membranes. Together with TatC, TatB is part of a receptor directly interacting with Tat signal peptides. TatB may form an oligomeric binding site that transiently accommodates folded Tat precursor proteins before their translocation.</text>
</comment>
<evidence type="ECO:0000256" key="10">
    <source>
        <dbReference type="SAM" id="Coils"/>
    </source>
</evidence>
<keyword evidence="4 9" id="KW-0812">Transmembrane</keyword>
<dbReference type="PANTHER" id="PTHR33162">
    <property type="entry name" value="SEC-INDEPENDENT PROTEIN TRANSLOCASE PROTEIN TATA, CHLOROPLASTIC"/>
    <property type="match status" value="1"/>
</dbReference>
<evidence type="ECO:0000256" key="2">
    <source>
        <dbReference type="ARBA" id="ARBA00022448"/>
    </source>
</evidence>
<dbReference type="Gene3D" id="1.20.5.3310">
    <property type="match status" value="1"/>
</dbReference>
<dbReference type="InterPro" id="IPR018448">
    <property type="entry name" value="TatB"/>
</dbReference>
<evidence type="ECO:0000256" key="9">
    <source>
        <dbReference type="HAMAP-Rule" id="MF_00237"/>
    </source>
</evidence>
<dbReference type="HAMAP" id="MF_00237">
    <property type="entry name" value="TatB"/>
    <property type="match status" value="1"/>
</dbReference>
<comment type="subunit">
    <text evidence="9">The Tat system comprises two distinct complexes: a TatABC complex, containing multiple copies of TatA, TatB and TatC subunits, and a separate TatA complex, containing only TatA subunits. Substrates initially bind to the TatABC complex, which probably triggers association of the separate TatA complex to form the active translocon.</text>
</comment>